<name>A0A1A9UNL7_GLOAU</name>
<keyword evidence="2" id="KW-1185">Reference proteome</keyword>
<proteinExistence type="predicted"/>
<dbReference type="VEuPathDB" id="VectorBase:GAUT010436"/>
<evidence type="ECO:0000313" key="2">
    <source>
        <dbReference type="Proteomes" id="UP000078200"/>
    </source>
</evidence>
<dbReference type="Proteomes" id="UP000078200">
    <property type="component" value="Unassembled WGS sequence"/>
</dbReference>
<organism evidence="1 2">
    <name type="scientific">Glossina austeni</name>
    <name type="common">Savannah tsetse fly</name>
    <dbReference type="NCBI Taxonomy" id="7395"/>
    <lineage>
        <taxon>Eukaryota</taxon>
        <taxon>Metazoa</taxon>
        <taxon>Ecdysozoa</taxon>
        <taxon>Arthropoda</taxon>
        <taxon>Hexapoda</taxon>
        <taxon>Insecta</taxon>
        <taxon>Pterygota</taxon>
        <taxon>Neoptera</taxon>
        <taxon>Endopterygota</taxon>
        <taxon>Diptera</taxon>
        <taxon>Brachycera</taxon>
        <taxon>Muscomorpha</taxon>
        <taxon>Hippoboscoidea</taxon>
        <taxon>Glossinidae</taxon>
        <taxon>Glossina</taxon>
    </lineage>
</organism>
<reference evidence="1" key="1">
    <citation type="submission" date="2020-05" db="UniProtKB">
        <authorList>
            <consortium name="EnsemblMetazoa"/>
        </authorList>
    </citation>
    <scope>IDENTIFICATION</scope>
    <source>
        <strain evidence="1">TTRI</strain>
    </source>
</reference>
<protein>
    <recommendedName>
        <fullName evidence="3">PiggyBac transposable element-derived protein domain-containing protein</fullName>
    </recommendedName>
</protein>
<evidence type="ECO:0008006" key="3">
    <source>
        <dbReference type="Google" id="ProtNLM"/>
    </source>
</evidence>
<dbReference type="EnsemblMetazoa" id="GAUT010436-RA">
    <property type="protein sequence ID" value="GAUT010436-PA"/>
    <property type="gene ID" value="GAUT010436"/>
</dbReference>
<accession>A0A1A9UNL7</accession>
<evidence type="ECO:0000313" key="1">
    <source>
        <dbReference type="EnsemblMetazoa" id="GAUT010436-PA"/>
    </source>
</evidence>
<sequence length="106" mass="12393">MLTTGFDMMSIVFRIRDKFRNFLQVRKNVLKQYIPGSTLTIDEPIPSKPGKYVITIFWIRDSGSSYPLKGLLYLVQERTKRKQSSGQQCVQKLSLPFEKNNYNIEL</sequence>
<dbReference type="AlphaFoldDB" id="A0A1A9UNL7"/>